<proteinExistence type="predicted"/>
<dbReference type="Proteomes" id="UP001500390">
    <property type="component" value="Unassembled WGS sequence"/>
</dbReference>
<dbReference type="NCBIfam" id="TIGR03083">
    <property type="entry name" value="maleylpyruvate isomerase family mycothiol-dependent enzyme"/>
    <property type="match status" value="1"/>
</dbReference>
<dbReference type="InterPro" id="IPR017517">
    <property type="entry name" value="Maleyloyr_isom"/>
</dbReference>
<protein>
    <submittedName>
        <fullName evidence="1">TIGR03085 family metal-binding protein</fullName>
    </submittedName>
</protein>
<dbReference type="InterPro" id="IPR017519">
    <property type="entry name" value="CHP03085"/>
</dbReference>
<accession>A0ABP8JCK9</accession>
<evidence type="ECO:0000313" key="2">
    <source>
        <dbReference type="Proteomes" id="UP001500390"/>
    </source>
</evidence>
<keyword evidence="2" id="KW-1185">Reference proteome</keyword>
<organism evidence="1 2">
    <name type="scientific">Ornithinibacter aureus</name>
    <dbReference type="NCBI Taxonomy" id="622664"/>
    <lineage>
        <taxon>Bacteria</taxon>
        <taxon>Bacillati</taxon>
        <taxon>Actinomycetota</taxon>
        <taxon>Actinomycetes</taxon>
        <taxon>Micrococcales</taxon>
        <taxon>Intrasporangiaceae</taxon>
        <taxon>Ornithinibacter</taxon>
    </lineage>
</organism>
<gene>
    <name evidence="1" type="ORF">GCM10023153_04120</name>
</gene>
<dbReference type="EMBL" id="BAABFX010000009">
    <property type="protein sequence ID" value="GAA4388648.1"/>
    <property type="molecule type" value="Genomic_DNA"/>
</dbReference>
<dbReference type="SUPFAM" id="SSF109854">
    <property type="entry name" value="DinB/YfiT-like putative metalloenzymes"/>
    <property type="match status" value="1"/>
</dbReference>
<comment type="caution">
    <text evidence="1">The sequence shown here is derived from an EMBL/GenBank/DDBJ whole genome shotgun (WGS) entry which is preliminary data.</text>
</comment>
<evidence type="ECO:0000313" key="1">
    <source>
        <dbReference type="EMBL" id="GAA4388648.1"/>
    </source>
</evidence>
<dbReference type="NCBIfam" id="TIGR03085">
    <property type="entry name" value="TIGR03085 family metal-binding protein"/>
    <property type="match status" value="1"/>
</dbReference>
<sequence length="220" mass="23738">MAGMTSTTRVPVVQAEREALCDTFLELGPDAPTLCDPWRARDLAAHLVVREHRPDLAPGIWLPALAGRLEDGQRAVAEGDWESLVATARSGPPWWSPTRIDRVDALVNTVELVVHHEDVLRGDGTPGPRREVPERTERAVHAALRKSARLMFRRSPVGVRLVAPATEPIIAGPDAPVVTVTGAPVELLLLAYGRIRVASVDIDGTPADVESLRTAMLGVS</sequence>
<name>A0ABP8JCK9_9MICO</name>
<dbReference type="InterPro" id="IPR034660">
    <property type="entry name" value="DinB/YfiT-like"/>
</dbReference>
<reference evidence="2" key="1">
    <citation type="journal article" date="2019" name="Int. J. Syst. Evol. Microbiol.">
        <title>The Global Catalogue of Microorganisms (GCM) 10K type strain sequencing project: providing services to taxonomists for standard genome sequencing and annotation.</title>
        <authorList>
            <consortium name="The Broad Institute Genomics Platform"/>
            <consortium name="The Broad Institute Genome Sequencing Center for Infectious Disease"/>
            <person name="Wu L."/>
            <person name="Ma J."/>
        </authorList>
    </citation>
    <scope>NUCLEOTIDE SEQUENCE [LARGE SCALE GENOMIC DNA]</scope>
    <source>
        <strain evidence="2">JCM 17738</strain>
    </source>
</reference>